<accession>D1BTE1</accession>
<evidence type="ECO:0000256" key="1">
    <source>
        <dbReference type="SAM" id="MobiDB-lite"/>
    </source>
</evidence>
<reference evidence="2 3" key="2">
    <citation type="journal article" date="2010" name="Stand. Genomic Sci.">
        <title>Complete genome sequence of Xylanimonas cellulosilytica type strain (XIL07).</title>
        <authorList>
            <person name="Foster B."/>
            <person name="Pukall R."/>
            <person name="Abt B."/>
            <person name="Nolan M."/>
            <person name="Glavina Del Rio T."/>
            <person name="Chen F."/>
            <person name="Lucas S."/>
            <person name="Tice H."/>
            <person name="Pitluck S."/>
            <person name="Cheng J.-F."/>
            <person name="Chertkov O."/>
            <person name="Brettin T."/>
            <person name="Han C."/>
            <person name="Detter J.C."/>
            <person name="Bruce D."/>
            <person name="Goodwin L."/>
            <person name="Ivanova N."/>
            <person name="Mavromatis K."/>
            <person name="Pati A."/>
            <person name="Mikhailova N."/>
            <person name="Chen A."/>
            <person name="Palaniappan K."/>
            <person name="Land M."/>
            <person name="Hauser L."/>
            <person name="Chang Y.-J."/>
            <person name="Jeffries C.D."/>
            <person name="Chain P."/>
            <person name="Rohde M."/>
            <person name="Goeker M."/>
            <person name="Bristow J."/>
            <person name="Eisen J.A."/>
            <person name="Markowitz V."/>
            <person name="Hugenholtz P."/>
            <person name="Kyrpides N.C."/>
            <person name="Klenk H.-P."/>
            <person name="Lapidus A."/>
        </authorList>
    </citation>
    <scope>NUCLEOTIDE SEQUENCE [LARGE SCALE GENOMIC DNA]</scope>
    <source>
        <strain evidence="3">DSM 15894 / CECT 5975 / LMG 20990 / XIL07</strain>
    </source>
</reference>
<feature type="region of interest" description="Disordered" evidence="1">
    <location>
        <begin position="78"/>
        <end position="109"/>
    </location>
</feature>
<dbReference type="EMBL" id="CP001821">
    <property type="protein sequence ID" value="ACZ29083.1"/>
    <property type="molecule type" value="Genomic_DNA"/>
</dbReference>
<protein>
    <submittedName>
        <fullName evidence="2">Uncharacterized protein</fullName>
    </submittedName>
</protein>
<gene>
    <name evidence="2" type="ordered locus">Xcel_0042</name>
</gene>
<evidence type="ECO:0000313" key="3">
    <source>
        <dbReference type="Proteomes" id="UP000002255"/>
    </source>
</evidence>
<keyword evidence="3" id="KW-1185">Reference proteome</keyword>
<name>D1BTE1_XYLCX</name>
<dbReference type="HOGENOM" id="CLU_2182957_0_0_11"/>
<evidence type="ECO:0000313" key="2">
    <source>
        <dbReference type="EMBL" id="ACZ29083.1"/>
    </source>
</evidence>
<sequence>MTIHATLAAADGHTPLIAATRNMAVAALRLVSWNAKEPGPQLPRLTMAYARIPARAPTHPKAVITAISVMACSEQGRGASERRGLVGRGGSRGAEMPSAASVACGCARQ</sequence>
<proteinExistence type="predicted"/>
<dbReference type="KEGG" id="xce:Xcel_0042"/>
<dbReference type="Proteomes" id="UP000002255">
    <property type="component" value="Chromosome"/>
</dbReference>
<reference evidence="3" key="1">
    <citation type="submission" date="2009-11" db="EMBL/GenBank/DDBJ databases">
        <title>The complete chromosome of Xylanimonas cellulosilytica DSM 15894.</title>
        <authorList>
            <consortium name="US DOE Joint Genome Institute (JGI-PGF)"/>
            <person name="Lucas S."/>
            <person name="Copeland A."/>
            <person name="Lapidus A."/>
            <person name="Glavina del Rio T."/>
            <person name="Dalin E."/>
            <person name="Tice H."/>
            <person name="Bruce D."/>
            <person name="Goodwin L."/>
            <person name="Pitluck S."/>
            <person name="Kyrpides N."/>
            <person name="Mavromatis K."/>
            <person name="Ivanova N."/>
            <person name="Mikhailova N."/>
            <person name="Foster B."/>
            <person name="Clum A."/>
            <person name="Brettin T."/>
            <person name="Detter J.C."/>
            <person name="Han C."/>
            <person name="Larimer F."/>
            <person name="Land M."/>
            <person name="Hauser L."/>
            <person name="Markowitz V."/>
            <person name="Cheng J.F."/>
            <person name="Hugenholtz P."/>
            <person name="Woyke T."/>
            <person name="Wu D."/>
            <person name="Gehrich-Schroeter G."/>
            <person name="Schneider S."/>
            <person name="Pukall S.R."/>
            <person name="Klenk H.P."/>
            <person name="Eisen J.A."/>
        </authorList>
    </citation>
    <scope>NUCLEOTIDE SEQUENCE [LARGE SCALE GENOMIC DNA]</scope>
    <source>
        <strain evidence="3">DSM 15894 / CECT 5975 / LMG 20990 / XIL07</strain>
    </source>
</reference>
<organism evidence="2 3">
    <name type="scientific">Xylanimonas cellulosilytica (strain DSM 15894 / JCM 12276 / CECT 5975 / KCTC 9989 / LMG 20990 / NBRC 107835 / XIL07)</name>
    <dbReference type="NCBI Taxonomy" id="446471"/>
    <lineage>
        <taxon>Bacteria</taxon>
        <taxon>Bacillati</taxon>
        <taxon>Actinomycetota</taxon>
        <taxon>Actinomycetes</taxon>
        <taxon>Micrococcales</taxon>
        <taxon>Promicromonosporaceae</taxon>
        <taxon>Xylanimonas</taxon>
    </lineage>
</organism>
<dbReference type="STRING" id="446471.Xcel_0042"/>
<dbReference type="AlphaFoldDB" id="D1BTE1"/>